<accession>A0ABX1YAP6</accession>
<sequence length="278" mass="30489">MEKNHMGEVLLEGQKGILSNIKKKIGKGIGQVGSYRTDIFRSRSVVTMNKKLMASSFLIMLSVVCLSITVYAATAAYSLRVNGAAIKGEAKVIDGVTYVPLRTVIEGMGGSYHVMPESNTISILRRDISMYGGYNESNPLIFGSKAYFEMNENFDKFVGSVSIEEASTGKDVVKNLQEIKGTAPSGYTYIFVKVNLEVLASEKPGASISINNYRFEYIDAVTLKRIPSFMFSKNSPSVSEGNPFNGWVGFLVPDGHQSGMIVLSSPDDRQNALWMKVE</sequence>
<keyword evidence="1" id="KW-1133">Transmembrane helix</keyword>
<dbReference type="Proteomes" id="UP000596857">
    <property type="component" value="Unassembled WGS sequence"/>
</dbReference>
<gene>
    <name evidence="2" type="ORF">GC101_03940</name>
</gene>
<proteinExistence type="predicted"/>
<reference evidence="2 3" key="1">
    <citation type="submission" date="2019-10" db="EMBL/GenBank/DDBJ databases">
        <title>Description of Paenibacillus terricola sp. nov.</title>
        <authorList>
            <person name="Carlier A."/>
            <person name="Qi S."/>
        </authorList>
    </citation>
    <scope>NUCLEOTIDE SEQUENCE [LARGE SCALE GENOMIC DNA]</scope>
    <source>
        <strain evidence="2 3">LMG 31459</strain>
    </source>
</reference>
<evidence type="ECO:0000313" key="3">
    <source>
        <dbReference type="Proteomes" id="UP000596857"/>
    </source>
</evidence>
<evidence type="ECO:0008006" key="4">
    <source>
        <dbReference type="Google" id="ProtNLM"/>
    </source>
</evidence>
<keyword evidence="1" id="KW-0472">Membrane</keyword>
<organism evidence="2 3">
    <name type="scientific">Paenibacillus phytohabitans</name>
    <dbReference type="NCBI Taxonomy" id="2654978"/>
    <lineage>
        <taxon>Bacteria</taxon>
        <taxon>Bacillati</taxon>
        <taxon>Bacillota</taxon>
        <taxon>Bacilli</taxon>
        <taxon>Bacillales</taxon>
        <taxon>Paenibacillaceae</taxon>
        <taxon>Paenibacillus</taxon>
    </lineage>
</organism>
<keyword evidence="1" id="KW-0812">Transmembrane</keyword>
<name>A0ABX1YAP6_9BACL</name>
<evidence type="ECO:0000313" key="2">
    <source>
        <dbReference type="EMBL" id="NOU78025.1"/>
    </source>
</evidence>
<protein>
    <recommendedName>
        <fullName evidence="4">Copper amine oxidase-like N-terminal domain-containing protein</fullName>
    </recommendedName>
</protein>
<feature type="transmembrane region" description="Helical" evidence="1">
    <location>
        <begin position="52"/>
        <end position="73"/>
    </location>
</feature>
<comment type="caution">
    <text evidence="2">The sequence shown here is derived from an EMBL/GenBank/DDBJ whole genome shotgun (WGS) entry which is preliminary data.</text>
</comment>
<keyword evidence="3" id="KW-1185">Reference proteome</keyword>
<evidence type="ECO:0000256" key="1">
    <source>
        <dbReference type="SAM" id="Phobius"/>
    </source>
</evidence>
<dbReference type="EMBL" id="WHOB01000016">
    <property type="protein sequence ID" value="NOU78025.1"/>
    <property type="molecule type" value="Genomic_DNA"/>
</dbReference>